<protein>
    <submittedName>
        <fullName evidence="1">Uncharacterized protein</fullName>
    </submittedName>
</protein>
<dbReference type="EMBL" id="DQUI01000070">
    <property type="protein sequence ID" value="HIP84688.1"/>
    <property type="molecule type" value="Genomic_DNA"/>
</dbReference>
<gene>
    <name evidence="1" type="ORF">EYH15_04290</name>
    <name evidence="2" type="ORF">EYH21_05520</name>
</gene>
<dbReference type="Proteomes" id="UP000643554">
    <property type="component" value="Unassembled WGS sequence"/>
</dbReference>
<reference evidence="1" key="1">
    <citation type="journal article" date="2020" name="ISME J.">
        <title>Gammaproteobacteria mediating utilization of methyl-, sulfur- and petroleum organic compounds in deep ocean hydrothermal plumes.</title>
        <authorList>
            <person name="Zhou Z."/>
            <person name="Liu Y."/>
            <person name="Pan J."/>
            <person name="Cron B.R."/>
            <person name="Toner B.M."/>
            <person name="Anantharaman K."/>
            <person name="Breier J.A."/>
            <person name="Dick G.J."/>
            <person name="Li M."/>
        </authorList>
    </citation>
    <scope>NUCLEOTIDE SEQUENCE</scope>
    <source>
        <strain evidence="1">SZUA-1453</strain>
        <strain evidence="2">SZUA-1471</strain>
    </source>
</reference>
<accession>A0A832ZBJ7</accession>
<name>A0A832ZBJ7_9EURY</name>
<dbReference type="EMBL" id="DQUO01000066">
    <property type="protein sequence ID" value="HIP91739.1"/>
    <property type="molecule type" value="Genomic_DNA"/>
</dbReference>
<dbReference type="Proteomes" id="UP000618343">
    <property type="component" value="Unassembled WGS sequence"/>
</dbReference>
<evidence type="ECO:0000313" key="3">
    <source>
        <dbReference type="Proteomes" id="UP000643554"/>
    </source>
</evidence>
<evidence type="ECO:0000313" key="2">
    <source>
        <dbReference type="EMBL" id="HIP91739.1"/>
    </source>
</evidence>
<dbReference type="AlphaFoldDB" id="A0A832ZBJ7"/>
<proteinExistence type="predicted"/>
<evidence type="ECO:0000313" key="1">
    <source>
        <dbReference type="EMBL" id="HIP84688.1"/>
    </source>
</evidence>
<organism evidence="1 3">
    <name type="scientific">Methanothermococcus okinawensis</name>
    <dbReference type="NCBI Taxonomy" id="155863"/>
    <lineage>
        <taxon>Archaea</taxon>
        <taxon>Methanobacteriati</taxon>
        <taxon>Methanobacteriota</taxon>
        <taxon>Methanomada group</taxon>
        <taxon>Methanococci</taxon>
        <taxon>Methanococcales</taxon>
        <taxon>Methanococcaceae</taxon>
        <taxon>Methanothermococcus</taxon>
    </lineage>
</organism>
<comment type="caution">
    <text evidence="1">The sequence shown here is derived from an EMBL/GenBank/DDBJ whole genome shotgun (WGS) entry which is preliminary data.</text>
</comment>
<sequence>MMKKLLLLLSLVLVPTVFATSVIYSTGTGETRDISQCIYNLCGKCPYTENCVYGNRMYYRGIDNSEDNVVCPYYCPRKNYRYCCGNCYKRMCRGLFYR</sequence>